<dbReference type="RefSeq" id="WP_092961387.1">
    <property type="nucleotide sequence ID" value="NZ_FOSQ01000007.1"/>
</dbReference>
<gene>
    <name evidence="1" type="ORF">SAMN02745775_107206</name>
</gene>
<proteinExistence type="predicted"/>
<dbReference type="OrthoDB" id="7376112at2"/>
<reference evidence="1 2" key="1">
    <citation type="submission" date="2016-10" db="EMBL/GenBank/DDBJ databases">
        <authorList>
            <person name="de Groot N.N."/>
        </authorList>
    </citation>
    <scope>NUCLEOTIDE SEQUENCE [LARGE SCALE GENOMIC DNA]</scope>
    <source>
        <strain evidence="1 2">DSM 19981</strain>
    </source>
</reference>
<name>A0A1I4CII6_9PROT</name>
<accession>A0A1I4CII6</accession>
<evidence type="ECO:0000313" key="2">
    <source>
        <dbReference type="Proteomes" id="UP000199473"/>
    </source>
</evidence>
<sequence>MRLLGAMRKSATHAEAVHAAIEAMGGTVAVARALVEGGRRVDLEGLDRDAAALCAAVMALSAEDAKPLRPALEALLRQVDGLTAEVARH</sequence>
<protein>
    <submittedName>
        <fullName evidence="1">Uncharacterized protein</fullName>
    </submittedName>
</protein>
<dbReference type="STRING" id="1123062.SAMN02745775_107206"/>
<organism evidence="1 2">
    <name type="scientific">Falsiroseomonas stagni DSM 19981</name>
    <dbReference type="NCBI Taxonomy" id="1123062"/>
    <lineage>
        <taxon>Bacteria</taxon>
        <taxon>Pseudomonadati</taxon>
        <taxon>Pseudomonadota</taxon>
        <taxon>Alphaproteobacteria</taxon>
        <taxon>Acetobacterales</taxon>
        <taxon>Roseomonadaceae</taxon>
        <taxon>Falsiroseomonas</taxon>
    </lineage>
</organism>
<dbReference type="Proteomes" id="UP000199473">
    <property type="component" value="Unassembled WGS sequence"/>
</dbReference>
<dbReference type="AlphaFoldDB" id="A0A1I4CII6"/>
<keyword evidence="2" id="KW-1185">Reference proteome</keyword>
<evidence type="ECO:0000313" key="1">
    <source>
        <dbReference type="EMBL" id="SFK79771.1"/>
    </source>
</evidence>
<dbReference type="EMBL" id="FOSQ01000007">
    <property type="protein sequence ID" value="SFK79771.1"/>
    <property type="molecule type" value="Genomic_DNA"/>
</dbReference>